<gene>
    <name evidence="1" type="ORF">PR048_030400</name>
</gene>
<organism evidence="1 2">
    <name type="scientific">Dryococelus australis</name>
    <dbReference type="NCBI Taxonomy" id="614101"/>
    <lineage>
        <taxon>Eukaryota</taxon>
        <taxon>Metazoa</taxon>
        <taxon>Ecdysozoa</taxon>
        <taxon>Arthropoda</taxon>
        <taxon>Hexapoda</taxon>
        <taxon>Insecta</taxon>
        <taxon>Pterygota</taxon>
        <taxon>Neoptera</taxon>
        <taxon>Polyneoptera</taxon>
        <taxon>Phasmatodea</taxon>
        <taxon>Verophasmatodea</taxon>
        <taxon>Anareolatae</taxon>
        <taxon>Phasmatidae</taxon>
        <taxon>Eurycanthinae</taxon>
        <taxon>Dryococelus</taxon>
    </lineage>
</organism>
<dbReference type="Proteomes" id="UP001159363">
    <property type="component" value="Chromosome 13"/>
</dbReference>
<name>A0ABQ9GCR4_9NEOP</name>
<comment type="caution">
    <text evidence="1">The sequence shown here is derived from an EMBL/GenBank/DDBJ whole genome shotgun (WGS) entry which is preliminary data.</text>
</comment>
<keyword evidence="2" id="KW-1185">Reference proteome</keyword>
<accession>A0ABQ9GCR4</accession>
<evidence type="ECO:0000313" key="2">
    <source>
        <dbReference type="Proteomes" id="UP001159363"/>
    </source>
</evidence>
<reference evidence="1 2" key="1">
    <citation type="submission" date="2023-02" db="EMBL/GenBank/DDBJ databases">
        <title>LHISI_Scaffold_Assembly.</title>
        <authorList>
            <person name="Stuart O.P."/>
            <person name="Cleave R."/>
            <person name="Magrath M.J.L."/>
            <person name="Mikheyev A.S."/>
        </authorList>
    </citation>
    <scope>NUCLEOTIDE SEQUENCE [LARGE SCALE GENOMIC DNA]</scope>
    <source>
        <strain evidence="1">Daus_M_001</strain>
        <tissue evidence="1">Leg muscle</tissue>
    </source>
</reference>
<protein>
    <submittedName>
        <fullName evidence="1">Uncharacterized protein</fullName>
    </submittedName>
</protein>
<evidence type="ECO:0000313" key="1">
    <source>
        <dbReference type="EMBL" id="KAJ8868859.1"/>
    </source>
</evidence>
<sequence>MPVTEVQLRVVESSSLVRLLGTAGKRFKGQGLLKQIMQDVCMSHIVPVSEAVSCVAQFRASLECLENFPLKENRSIISDEGCWMFNHTFVLYARAPKGNELKVNINEWNKTGLYALPVQFRHRLGRAAVVERLACSPPTKLNLVKSPAGPLWIFASGNRTG</sequence>
<proteinExistence type="predicted"/>
<dbReference type="EMBL" id="JARBHB010000014">
    <property type="protein sequence ID" value="KAJ8868859.1"/>
    <property type="molecule type" value="Genomic_DNA"/>
</dbReference>